<gene>
    <name evidence="1" type="ORF">HMPREF9193_00651</name>
</gene>
<dbReference type="EMBL" id="AWVH01000013">
    <property type="protein sequence ID" value="ERJ93930.1"/>
    <property type="molecule type" value="Genomic_DNA"/>
</dbReference>
<sequence length="261" mass="30101">MGDYKINTKNEYIKYKSGIWHLASEILKQYNIENTGTNQYKLYVWIKKENKLKNSENFLQRRYIIIPAEKTDVVQIVFWELLQNEFDVKSIDFETYTNIYAVATVIEKKRKTARGNFKIFNVETNEKIEATFMTGGQWKGKSIPFFEGIPFGVYDILLPNADGHFRLEARDDCYGDDEAYHTGKSQLRLHEKGSGTTIGCISILEDELWENISKMIKEAKSTGVMVKSLSRNPFKRGAPEKNTKLAILIVENGIKNENDGE</sequence>
<organism evidence="1 2">
    <name type="scientific">Treponema lecithinolyticum ATCC 700332</name>
    <dbReference type="NCBI Taxonomy" id="1321815"/>
    <lineage>
        <taxon>Bacteria</taxon>
        <taxon>Pseudomonadati</taxon>
        <taxon>Spirochaetota</taxon>
        <taxon>Spirochaetia</taxon>
        <taxon>Spirochaetales</taxon>
        <taxon>Treponemataceae</taxon>
        <taxon>Treponema</taxon>
    </lineage>
</organism>
<evidence type="ECO:0000313" key="2">
    <source>
        <dbReference type="Proteomes" id="UP000016649"/>
    </source>
</evidence>
<comment type="caution">
    <text evidence="1">The sequence shown here is derived from an EMBL/GenBank/DDBJ whole genome shotgun (WGS) entry which is preliminary data.</text>
</comment>
<keyword evidence="2" id="KW-1185">Reference proteome</keyword>
<proteinExistence type="predicted"/>
<protein>
    <recommendedName>
        <fullName evidence="3">YkuD domain-containing protein</fullName>
    </recommendedName>
</protein>
<evidence type="ECO:0008006" key="3">
    <source>
        <dbReference type="Google" id="ProtNLM"/>
    </source>
</evidence>
<name>A0ABN0P0I6_TRELE</name>
<dbReference type="RefSeq" id="WP_021686499.1">
    <property type="nucleotide sequence ID" value="NZ_KI260556.1"/>
</dbReference>
<reference evidence="1 2" key="1">
    <citation type="submission" date="2013-08" db="EMBL/GenBank/DDBJ databases">
        <authorList>
            <person name="Weinstock G."/>
            <person name="Sodergren E."/>
            <person name="Wylie T."/>
            <person name="Fulton L."/>
            <person name="Fulton R."/>
            <person name="Fronick C."/>
            <person name="O'Laughlin M."/>
            <person name="Godfrey J."/>
            <person name="Miner T."/>
            <person name="Herter B."/>
            <person name="Appelbaum E."/>
            <person name="Cordes M."/>
            <person name="Lek S."/>
            <person name="Wollam A."/>
            <person name="Pepin K.H."/>
            <person name="Palsikar V.B."/>
            <person name="Mitreva M."/>
            <person name="Wilson R.K."/>
        </authorList>
    </citation>
    <scope>NUCLEOTIDE SEQUENCE [LARGE SCALE GENOMIC DNA]</scope>
    <source>
        <strain evidence="1 2">ATCC 700332</strain>
    </source>
</reference>
<evidence type="ECO:0000313" key="1">
    <source>
        <dbReference type="EMBL" id="ERJ93930.1"/>
    </source>
</evidence>
<accession>A0ABN0P0I6</accession>
<dbReference type="Proteomes" id="UP000016649">
    <property type="component" value="Unassembled WGS sequence"/>
</dbReference>